<accession>A0A835VD61</accession>
<gene>
    <name evidence="1" type="ORF">HPP92_005424</name>
</gene>
<proteinExistence type="predicted"/>
<keyword evidence="2" id="KW-1185">Reference proteome</keyword>
<protein>
    <submittedName>
        <fullName evidence="1">Uncharacterized protein</fullName>
    </submittedName>
</protein>
<evidence type="ECO:0000313" key="1">
    <source>
        <dbReference type="EMBL" id="KAG0492026.1"/>
    </source>
</evidence>
<organism evidence="1 2">
    <name type="scientific">Vanilla planifolia</name>
    <name type="common">Vanilla</name>
    <dbReference type="NCBI Taxonomy" id="51239"/>
    <lineage>
        <taxon>Eukaryota</taxon>
        <taxon>Viridiplantae</taxon>
        <taxon>Streptophyta</taxon>
        <taxon>Embryophyta</taxon>
        <taxon>Tracheophyta</taxon>
        <taxon>Spermatophyta</taxon>
        <taxon>Magnoliopsida</taxon>
        <taxon>Liliopsida</taxon>
        <taxon>Asparagales</taxon>
        <taxon>Orchidaceae</taxon>
        <taxon>Vanilloideae</taxon>
        <taxon>Vanilleae</taxon>
        <taxon>Vanilla</taxon>
    </lineage>
</organism>
<dbReference type="EMBL" id="JADCNL010000002">
    <property type="protein sequence ID" value="KAG0492026.1"/>
    <property type="molecule type" value="Genomic_DNA"/>
</dbReference>
<comment type="caution">
    <text evidence="1">The sequence shown here is derived from an EMBL/GenBank/DDBJ whole genome shotgun (WGS) entry which is preliminary data.</text>
</comment>
<evidence type="ECO:0000313" key="2">
    <source>
        <dbReference type="Proteomes" id="UP000636800"/>
    </source>
</evidence>
<reference evidence="1 2" key="1">
    <citation type="journal article" date="2020" name="Nat. Food">
        <title>A phased Vanilla planifolia genome enables genetic improvement of flavour and production.</title>
        <authorList>
            <person name="Hasing T."/>
            <person name="Tang H."/>
            <person name="Brym M."/>
            <person name="Khazi F."/>
            <person name="Huang T."/>
            <person name="Chambers A.H."/>
        </authorList>
    </citation>
    <scope>NUCLEOTIDE SEQUENCE [LARGE SCALE GENOMIC DNA]</scope>
    <source>
        <tissue evidence="1">Leaf</tissue>
    </source>
</reference>
<dbReference type="OrthoDB" id="675015at2759"/>
<dbReference type="AlphaFoldDB" id="A0A835VD61"/>
<dbReference type="Proteomes" id="UP000636800">
    <property type="component" value="Chromosome 2"/>
</dbReference>
<name>A0A835VD61_VANPL</name>
<sequence>MVHAGQEIIIFSGSYALHRHEKLAIALSKGYRSHSLQKRQKKGWKSSIEDIAFLIVEKKWSVLLMCLLALEVSDPSLSSKFFLRQHWMDDPENIEDSY</sequence>